<protein>
    <submittedName>
        <fullName evidence="2">Uncharacterized protein</fullName>
    </submittedName>
</protein>
<dbReference type="AlphaFoldDB" id="A0A5R9GHY2"/>
<dbReference type="Proteomes" id="UP000309676">
    <property type="component" value="Unassembled WGS sequence"/>
</dbReference>
<dbReference type="OrthoDB" id="9873101at2"/>
<proteinExistence type="predicted"/>
<feature type="coiled-coil region" evidence="1">
    <location>
        <begin position="167"/>
        <end position="194"/>
    </location>
</feature>
<dbReference type="RefSeq" id="WP_138191890.1">
    <property type="nucleotide sequence ID" value="NZ_VCIW01000001.1"/>
</dbReference>
<accession>A0A5R9GHY2</accession>
<gene>
    <name evidence="2" type="ORF">FE782_01815</name>
</gene>
<keyword evidence="3" id="KW-1185">Reference proteome</keyword>
<comment type="caution">
    <text evidence="2">The sequence shown here is derived from an EMBL/GenBank/DDBJ whole genome shotgun (WGS) entry which is preliminary data.</text>
</comment>
<evidence type="ECO:0000256" key="1">
    <source>
        <dbReference type="SAM" id="Coils"/>
    </source>
</evidence>
<evidence type="ECO:0000313" key="2">
    <source>
        <dbReference type="EMBL" id="TLS54106.1"/>
    </source>
</evidence>
<reference evidence="2 3" key="1">
    <citation type="submission" date="2019-05" db="EMBL/GenBank/DDBJ databases">
        <authorList>
            <person name="Narsing Rao M.P."/>
            <person name="Li W.J."/>
        </authorList>
    </citation>
    <scope>NUCLEOTIDE SEQUENCE [LARGE SCALE GENOMIC DNA]</scope>
    <source>
        <strain evidence="2 3">SYSU_K30003</strain>
    </source>
</reference>
<keyword evidence="1" id="KW-0175">Coiled coil</keyword>
<evidence type="ECO:0000313" key="3">
    <source>
        <dbReference type="Proteomes" id="UP000309676"/>
    </source>
</evidence>
<sequence>MGFFREMFDLGKEFGQILSDGRKELTEIMTDGFKEMVIQGKSDYKTSFEKREEASGIISSARSRYNDTFKEVEAKIKQTEKLVEAHYAYKGEKYDKLKSDYAPTVKKYIARMEFERRERGANTATVVGTLFAASVASSALTMATRVNPVAFLGGVLLTDLISQRKRVREANEMLDEAREYRARIDAECEKLRKVKSNLTYIEMSVNEERKLIDRLLKPLELKMRETAKILGSKNPSQRELEEATQAIAIIQLLEQTLTTQFLQGNAEITRQYKDLTKRLVEMEQKLSQGRL</sequence>
<name>A0A5R9GHY2_9BACL</name>
<dbReference type="EMBL" id="VCIW01000001">
    <property type="protein sequence ID" value="TLS54106.1"/>
    <property type="molecule type" value="Genomic_DNA"/>
</dbReference>
<organism evidence="2 3">
    <name type="scientific">Paenibacillus antri</name>
    <dbReference type="NCBI Taxonomy" id="2582848"/>
    <lineage>
        <taxon>Bacteria</taxon>
        <taxon>Bacillati</taxon>
        <taxon>Bacillota</taxon>
        <taxon>Bacilli</taxon>
        <taxon>Bacillales</taxon>
        <taxon>Paenibacillaceae</taxon>
        <taxon>Paenibacillus</taxon>
    </lineage>
</organism>